<evidence type="ECO:0000313" key="3">
    <source>
        <dbReference type="Proteomes" id="UP000006765"/>
    </source>
</evidence>
<sequence>MPEGRRAGLRTHWDVAGQGPRAALLLHCSLARGRAWAPVAARLDDLLQMTMPDLPGHGGSDWDGADFQRRATEVAATFCDGPADLIGHSFGATVALRLAVERPETVRSLTLIEPVFFAAARGTPEHAAHEARMAPFAAALAQGCDRAAARAFIGVWGGAPWDAMSDAQRDDMTARIGMVAAQRPGIEEDSGGVLTPGRLEAVGAPVLLIRGSRTQPVMAAIHARLAHRLPDTREVVVDGAGHMVPISHPDAVAGAIRAFLSP</sequence>
<dbReference type="STRING" id="1231392.OCGS_1669"/>
<dbReference type="PANTHER" id="PTHR43798">
    <property type="entry name" value="MONOACYLGLYCEROL LIPASE"/>
    <property type="match status" value="1"/>
</dbReference>
<accession>K2H9E7</accession>
<evidence type="ECO:0000313" key="2">
    <source>
        <dbReference type="EMBL" id="EKE44153.1"/>
    </source>
</evidence>
<dbReference type="GO" id="GO:0016787">
    <property type="term" value="F:hydrolase activity"/>
    <property type="evidence" value="ECO:0007669"/>
    <property type="project" value="UniProtKB-KW"/>
</dbReference>
<dbReference type="PANTHER" id="PTHR43798:SF33">
    <property type="entry name" value="HYDROLASE, PUTATIVE (AFU_ORTHOLOGUE AFUA_2G14860)-RELATED"/>
    <property type="match status" value="1"/>
</dbReference>
<gene>
    <name evidence="2" type="ORF">OCGS_1669</name>
</gene>
<dbReference type="EMBL" id="AMGO01000036">
    <property type="protein sequence ID" value="EKE44153.1"/>
    <property type="molecule type" value="Genomic_DNA"/>
</dbReference>
<name>K2H9E7_9RHOB</name>
<dbReference type="PATRIC" id="fig|1231392.3.peg.1678"/>
<dbReference type="AlphaFoldDB" id="K2H9E7"/>
<keyword evidence="2" id="KW-0378">Hydrolase</keyword>
<dbReference type="RefSeq" id="WP_007426821.1">
    <property type="nucleotide sequence ID" value="NZ_AMGO01000036.1"/>
</dbReference>
<protein>
    <submittedName>
        <fullName evidence="2">Hydrolase, alpha/beta fold family protein</fullName>
    </submittedName>
</protein>
<reference evidence="2 3" key="1">
    <citation type="journal article" date="2012" name="J. Bacteriol.">
        <title>Draft Genome Sequence of Oceaniovalibus guishaninsula JLT2003T.</title>
        <authorList>
            <person name="Tang K."/>
            <person name="Liu K."/>
            <person name="Jiao N."/>
        </authorList>
    </citation>
    <scope>NUCLEOTIDE SEQUENCE [LARGE SCALE GENOMIC DNA]</scope>
    <source>
        <strain evidence="2 3">JLT2003</strain>
    </source>
</reference>
<dbReference type="SUPFAM" id="SSF53474">
    <property type="entry name" value="alpha/beta-Hydrolases"/>
    <property type="match status" value="1"/>
</dbReference>
<organism evidence="2 3">
    <name type="scientific">Oceaniovalibus guishaninsula JLT2003</name>
    <dbReference type="NCBI Taxonomy" id="1231392"/>
    <lineage>
        <taxon>Bacteria</taxon>
        <taxon>Pseudomonadati</taxon>
        <taxon>Pseudomonadota</taxon>
        <taxon>Alphaproteobacteria</taxon>
        <taxon>Rhodobacterales</taxon>
        <taxon>Roseobacteraceae</taxon>
        <taxon>Oceaniovalibus</taxon>
    </lineage>
</organism>
<dbReference type="InterPro" id="IPR029058">
    <property type="entry name" value="AB_hydrolase_fold"/>
</dbReference>
<proteinExistence type="predicted"/>
<comment type="caution">
    <text evidence="2">The sequence shown here is derived from an EMBL/GenBank/DDBJ whole genome shotgun (WGS) entry which is preliminary data.</text>
</comment>
<dbReference type="GO" id="GO:0016020">
    <property type="term" value="C:membrane"/>
    <property type="evidence" value="ECO:0007669"/>
    <property type="project" value="TreeGrafter"/>
</dbReference>
<dbReference type="Proteomes" id="UP000006765">
    <property type="component" value="Unassembled WGS sequence"/>
</dbReference>
<feature type="domain" description="AB hydrolase-1" evidence="1">
    <location>
        <begin position="24"/>
        <end position="254"/>
    </location>
</feature>
<dbReference type="Gene3D" id="3.40.50.1820">
    <property type="entry name" value="alpha/beta hydrolase"/>
    <property type="match status" value="1"/>
</dbReference>
<dbReference type="eggNOG" id="COG0596">
    <property type="taxonomic scope" value="Bacteria"/>
</dbReference>
<dbReference type="Pfam" id="PF12697">
    <property type="entry name" value="Abhydrolase_6"/>
    <property type="match status" value="1"/>
</dbReference>
<evidence type="ECO:0000259" key="1">
    <source>
        <dbReference type="Pfam" id="PF12697"/>
    </source>
</evidence>
<dbReference type="OrthoDB" id="9804723at2"/>
<dbReference type="InterPro" id="IPR050266">
    <property type="entry name" value="AB_hydrolase_sf"/>
</dbReference>
<keyword evidence="3" id="KW-1185">Reference proteome</keyword>
<dbReference type="InterPro" id="IPR000073">
    <property type="entry name" value="AB_hydrolase_1"/>
</dbReference>